<dbReference type="GO" id="GO:0043683">
    <property type="term" value="P:type IV pilus assembly"/>
    <property type="evidence" value="ECO:0007669"/>
    <property type="project" value="InterPro"/>
</dbReference>
<dbReference type="InterPro" id="IPR045584">
    <property type="entry name" value="Pilin-like"/>
</dbReference>
<dbReference type="Gene3D" id="3.30.700.10">
    <property type="entry name" value="Glycoprotein, Type 4 Pilin"/>
    <property type="match status" value="1"/>
</dbReference>
<dbReference type="Pfam" id="PF07963">
    <property type="entry name" value="N_methyl"/>
    <property type="match status" value="1"/>
</dbReference>
<dbReference type="PANTHER" id="PTHR30093:SF47">
    <property type="entry name" value="TYPE IV PILUS NON-CORE MINOR PILIN PILE"/>
    <property type="match status" value="1"/>
</dbReference>
<dbReference type="Proteomes" id="UP000218824">
    <property type="component" value="Chromosome"/>
</dbReference>
<organism evidence="2 3">
    <name type="scientific">Lysobacter enzymogenes</name>
    <dbReference type="NCBI Taxonomy" id="69"/>
    <lineage>
        <taxon>Bacteria</taxon>
        <taxon>Pseudomonadati</taxon>
        <taxon>Pseudomonadota</taxon>
        <taxon>Gammaproteobacteria</taxon>
        <taxon>Lysobacterales</taxon>
        <taxon>Lysobacteraceae</taxon>
        <taxon>Lysobacter</taxon>
    </lineage>
</organism>
<dbReference type="NCBIfam" id="TIGR02532">
    <property type="entry name" value="IV_pilin_GFxxxE"/>
    <property type="match status" value="1"/>
</dbReference>
<dbReference type="PANTHER" id="PTHR30093">
    <property type="entry name" value="GENERAL SECRETION PATHWAY PROTEIN G"/>
    <property type="match status" value="1"/>
</dbReference>
<dbReference type="InterPro" id="IPR031982">
    <property type="entry name" value="PilE-like"/>
</dbReference>
<proteinExistence type="predicted"/>
<accession>A0AAU9AHH4</accession>
<reference evidence="2 3" key="1">
    <citation type="journal article" date="2017" name="DNA Res.">
        <title>Complete genome sequence and expression profile of the commercial lytic enzyme producer Lysobacter enzymogenes M497-1.</title>
        <authorList>
            <person name="Takami H."/>
            <person name="Toyoda A."/>
            <person name="Uchiyama I."/>
            <person name="Itoh T."/>
            <person name="Takaki Y."/>
            <person name="Arai W."/>
            <person name="Nishi S."/>
            <person name="Kawai M."/>
            <person name="Shinya K."/>
            <person name="Ikeda H."/>
        </authorList>
    </citation>
    <scope>NUCLEOTIDE SEQUENCE [LARGE SCALE GENOMIC DNA]</scope>
    <source>
        <strain evidence="2 3">M497-1</strain>
    </source>
</reference>
<dbReference type="KEGG" id="lem:LEN_1507"/>
<protein>
    <submittedName>
        <fullName evidence="2">Type 4 fimbrial biogenesis protein PilE</fullName>
    </submittedName>
</protein>
<keyword evidence="1" id="KW-0812">Transmembrane</keyword>
<gene>
    <name evidence="2" type="primary">pilE</name>
    <name evidence="2" type="ORF">LEN_1507</name>
</gene>
<evidence type="ECO:0000313" key="3">
    <source>
        <dbReference type="Proteomes" id="UP000218824"/>
    </source>
</evidence>
<dbReference type="AlphaFoldDB" id="A0AAU9AHH4"/>
<evidence type="ECO:0000313" key="2">
    <source>
        <dbReference type="EMBL" id="BAV96994.1"/>
    </source>
</evidence>
<dbReference type="InterPro" id="IPR012902">
    <property type="entry name" value="N_methyl_site"/>
</dbReference>
<dbReference type="GeneID" id="83063378"/>
<name>A0AAU9AHH4_LYSEN</name>
<dbReference type="EMBL" id="AP014940">
    <property type="protein sequence ID" value="BAV96994.1"/>
    <property type="molecule type" value="Genomic_DNA"/>
</dbReference>
<evidence type="ECO:0000256" key="1">
    <source>
        <dbReference type="SAM" id="Phobius"/>
    </source>
</evidence>
<keyword evidence="1" id="KW-0472">Membrane</keyword>
<dbReference type="Pfam" id="PF16732">
    <property type="entry name" value="ComP_DUS"/>
    <property type="match status" value="1"/>
</dbReference>
<dbReference type="SUPFAM" id="SSF54523">
    <property type="entry name" value="Pili subunits"/>
    <property type="match status" value="1"/>
</dbReference>
<keyword evidence="1" id="KW-1133">Transmembrane helix</keyword>
<sequence>MSRNTITAIHCRAPSRRSLGFTLIELMIAVAIVGILAGIAYPAYNDAIRKSRRAQAKADLAELSQRAERWYTAKNSYAGFFAKVKADNLDYSPRDRPRAEAFYAISRDGGADAADNTFVLTAAPQGDQVKDVCMSLSVDAAGKKTTNSSRTDCW</sequence>
<feature type="transmembrane region" description="Helical" evidence="1">
    <location>
        <begin position="21"/>
        <end position="44"/>
    </location>
</feature>
<dbReference type="RefSeq" id="WP_096377238.1">
    <property type="nucleotide sequence ID" value="NZ_AP014940.1"/>
</dbReference>